<evidence type="ECO:0000313" key="2">
    <source>
        <dbReference type="Proteomes" id="UP001234178"/>
    </source>
</evidence>
<evidence type="ECO:0000313" key="1">
    <source>
        <dbReference type="EMBL" id="KAK4037605.1"/>
    </source>
</evidence>
<gene>
    <name evidence="1" type="ORF">OUZ56_029636</name>
</gene>
<sequence>MAVVMCLDAMAGFLSSGNQWVLHSGLARDASRFTLDGRGGKSPYLLVHWVVGFVTQVGQRFATRLMWVFESSFASNQTTRNLNEARDGMQWPSRKSN</sequence>
<comment type="caution">
    <text evidence="1">The sequence shown here is derived from an EMBL/GenBank/DDBJ whole genome shotgun (WGS) entry which is preliminary data.</text>
</comment>
<reference evidence="1 2" key="1">
    <citation type="journal article" date="2023" name="Nucleic Acids Res.">
        <title>The hologenome of Daphnia magna reveals possible DNA methylation and microbiome-mediated evolution of the host genome.</title>
        <authorList>
            <person name="Chaturvedi A."/>
            <person name="Li X."/>
            <person name="Dhandapani V."/>
            <person name="Marshall H."/>
            <person name="Kissane S."/>
            <person name="Cuenca-Cambronero M."/>
            <person name="Asole G."/>
            <person name="Calvet F."/>
            <person name="Ruiz-Romero M."/>
            <person name="Marangio P."/>
            <person name="Guigo R."/>
            <person name="Rago D."/>
            <person name="Mirbahai L."/>
            <person name="Eastwood N."/>
            <person name="Colbourne J.K."/>
            <person name="Zhou J."/>
            <person name="Mallon E."/>
            <person name="Orsini L."/>
        </authorList>
    </citation>
    <scope>NUCLEOTIDE SEQUENCE [LARGE SCALE GENOMIC DNA]</scope>
    <source>
        <strain evidence="1">LRV0_1</strain>
    </source>
</reference>
<evidence type="ECO:0008006" key="3">
    <source>
        <dbReference type="Google" id="ProtNLM"/>
    </source>
</evidence>
<organism evidence="1 2">
    <name type="scientific">Daphnia magna</name>
    <dbReference type="NCBI Taxonomy" id="35525"/>
    <lineage>
        <taxon>Eukaryota</taxon>
        <taxon>Metazoa</taxon>
        <taxon>Ecdysozoa</taxon>
        <taxon>Arthropoda</taxon>
        <taxon>Crustacea</taxon>
        <taxon>Branchiopoda</taxon>
        <taxon>Diplostraca</taxon>
        <taxon>Cladocera</taxon>
        <taxon>Anomopoda</taxon>
        <taxon>Daphniidae</taxon>
        <taxon>Daphnia</taxon>
    </lineage>
</organism>
<keyword evidence="2" id="KW-1185">Reference proteome</keyword>
<proteinExistence type="predicted"/>
<accession>A0ABR0B7F9</accession>
<dbReference type="EMBL" id="JAOYFB010000040">
    <property type="protein sequence ID" value="KAK4037605.1"/>
    <property type="molecule type" value="Genomic_DNA"/>
</dbReference>
<protein>
    <recommendedName>
        <fullName evidence="3">Secreted protein</fullName>
    </recommendedName>
</protein>
<dbReference type="Proteomes" id="UP001234178">
    <property type="component" value="Unassembled WGS sequence"/>
</dbReference>
<name>A0ABR0B7F9_9CRUS</name>